<dbReference type="OrthoDB" id="9776650at2"/>
<keyword evidence="2" id="KW-0548">Nucleotidyltransferase</keyword>
<evidence type="ECO:0000256" key="4">
    <source>
        <dbReference type="ARBA" id="ARBA00022722"/>
    </source>
</evidence>
<dbReference type="Pfam" id="PF09707">
    <property type="entry name" value="Cas_Cas2CT1978"/>
    <property type="match status" value="1"/>
</dbReference>
<evidence type="ECO:0000313" key="9">
    <source>
        <dbReference type="EMBL" id="PKY88570.1"/>
    </source>
</evidence>
<evidence type="ECO:0000256" key="7">
    <source>
        <dbReference type="ARBA" id="ARBA00070925"/>
    </source>
</evidence>
<dbReference type="GO" id="GO:0008408">
    <property type="term" value="F:3'-5' exonuclease activity"/>
    <property type="evidence" value="ECO:0007669"/>
    <property type="project" value="TreeGrafter"/>
</dbReference>
<protein>
    <recommendedName>
        <fullName evidence="7">DNA polymerase III polC-type</fullName>
    </recommendedName>
</protein>
<comment type="caution">
    <text evidence="9">The sequence shown here is derived from an EMBL/GenBank/DDBJ whole genome shotgun (WGS) entry which is preliminary data.</text>
</comment>
<organism evidence="9 10">
    <name type="scientific">Falseniella ignava</name>
    <dbReference type="NCBI Taxonomy" id="137730"/>
    <lineage>
        <taxon>Bacteria</taxon>
        <taxon>Bacillati</taxon>
        <taxon>Bacillota</taxon>
        <taxon>Bacilli</taxon>
        <taxon>Lactobacillales</taxon>
        <taxon>Aerococcaceae</taxon>
        <taxon>Falseniella</taxon>
    </lineage>
</organism>
<dbReference type="PANTHER" id="PTHR30231:SF41">
    <property type="entry name" value="DNA POLYMERASE III SUBUNIT EPSILON"/>
    <property type="match status" value="1"/>
</dbReference>
<dbReference type="AlphaFoldDB" id="A0A2I1JYW2"/>
<dbReference type="Pfam" id="PF00929">
    <property type="entry name" value="RNase_T"/>
    <property type="match status" value="1"/>
</dbReference>
<dbReference type="Gene3D" id="3.30.70.240">
    <property type="match status" value="1"/>
</dbReference>
<proteinExistence type="predicted"/>
<dbReference type="Gene3D" id="3.30.420.10">
    <property type="entry name" value="Ribonuclease H-like superfamily/Ribonuclease H"/>
    <property type="match status" value="1"/>
</dbReference>
<evidence type="ECO:0000256" key="1">
    <source>
        <dbReference type="ARBA" id="ARBA00022679"/>
    </source>
</evidence>
<dbReference type="InterPro" id="IPR012337">
    <property type="entry name" value="RNaseH-like_sf"/>
</dbReference>
<dbReference type="Proteomes" id="UP000234384">
    <property type="component" value="Unassembled WGS sequence"/>
</dbReference>
<dbReference type="GO" id="GO:0005829">
    <property type="term" value="C:cytosol"/>
    <property type="evidence" value="ECO:0007669"/>
    <property type="project" value="TreeGrafter"/>
</dbReference>
<keyword evidence="5" id="KW-0269">Exonuclease</keyword>
<dbReference type="CDD" id="cd09755">
    <property type="entry name" value="Cas2_I-E"/>
    <property type="match status" value="1"/>
</dbReference>
<keyword evidence="5" id="KW-0378">Hydrolase</keyword>
<sequence>MPITVITLKKSSPSLRGDLSKWMQEIATGVYIGNFNPKIRENLWERVQQSVGTGEATLSYACRNEIGYDFRTLNTERSVAYLDGLPLVSIPVSENNDQDEEGFGFSNASKIHYARKKQGSLAPKVKPFIPYTVIDIETEGLDSNSHSIIEVAALSVEPTKVTMFSSLVRTDNVVPENIIQLTGITSQALKKEGLPIEKVLDDFLKFIGDDLIIGYGVNFDLEFINKTLKQLNKGHIMNKAIDLKKLVRKENMYLNDYKLETVLQFYGINKEVPYRALDDSKLIYELSTKVNLFQDIINSDA</sequence>
<dbReference type="GO" id="GO:0003887">
    <property type="term" value="F:DNA-directed DNA polymerase activity"/>
    <property type="evidence" value="ECO:0007669"/>
    <property type="project" value="UniProtKB-KW"/>
</dbReference>
<name>A0A2I1JYW2_9LACT</name>
<keyword evidence="6" id="KW-0239">DNA-directed DNA polymerase</keyword>
<dbReference type="RefSeq" id="WP_101954378.1">
    <property type="nucleotide sequence ID" value="NZ_PKHE01000013.1"/>
</dbReference>
<dbReference type="InterPro" id="IPR013520">
    <property type="entry name" value="Ribonucl_H"/>
</dbReference>
<keyword evidence="4" id="KW-0540">Nuclease</keyword>
<dbReference type="PANTHER" id="PTHR30231">
    <property type="entry name" value="DNA POLYMERASE III SUBUNIT EPSILON"/>
    <property type="match status" value="1"/>
</dbReference>
<dbReference type="SUPFAM" id="SSF53098">
    <property type="entry name" value="Ribonuclease H-like"/>
    <property type="match status" value="1"/>
</dbReference>
<dbReference type="NCBIfam" id="TIGR01873">
    <property type="entry name" value="cas_CT1978"/>
    <property type="match status" value="1"/>
</dbReference>
<dbReference type="GO" id="GO:0045004">
    <property type="term" value="P:DNA replication proofreading"/>
    <property type="evidence" value="ECO:0007669"/>
    <property type="project" value="TreeGrafter"/>
</dbReference>
<accession>A0A2I1JYW2</accession>
<evidence type="ECO:0000256" key="5">
    <source>
        <dbReference type="ARBA" id="ARBA00022839"/>
    </source>
</evidence>
<dbReference type="EMBL" id="PKHE01000013">
    <property type="protein sequence ID" value="PKY88570.1"/>
    <property type="molecule type" value="Genomic_DNA"/>
</dbReference>
<evidence type="ECO:0000313" key="10">
    <source>
        <dbReference type="Proteomes" id="UP000234384"/>
    </source>
</evidence>
<feature type="domain" description="Exonuclease" evidence="8">
    <location>
        <begin position="130"/>
        <end position="296"/>
    </location>
</feature>
<dbReference type="InterPro" id="IPR010152">
    <property type="entry name" value="CRISPR-assoc_prot_Cas2_sub"/>
</dbReference>
<dbReference type="CDD" id="cd06127">
    <property type="entry name" value="DEDDh"/>
    <property type="match status" value="1"/>
</dbReference>
<gene>
    <name evidence="9" type="primary">cas2e</name>
    <name evidence="9" type="ORF">CYJ57_05435</name>
</gene>
<dbReference type="FunFam" id="3.30.420.10:FF:000045">
    <property type="entry name" value="3'-5' exonuclease DinG"/>
    <property type="match status" value="1"/>
</dbReference>
<evidence type="ECO:0000256" key="6">
    <source>
        <dbReference type="ARBA" id="ARBA00022932"/>
    </source>
</evidence>
<keyword evidence="3" id="KW-0235">DNA replication</keyword>
<evidence type="ECO:0000256" key="3">
    <source>
        <dbReference type="ARBA" id="ARBA00022705"/>
    </source>
</evidence>
<dbReference type="GO" id="GO:0003676">
    <property type="term" value="F:nucleic acid binding"/>
    <property type="evidence" value="ECO:0007669"/>
    <property type="project" value="InterPro"/>
</dbReference>
<dbReference type="InterPro" id="IPR036397">
    <property type="entry name" value="RNaseH_sf"/>
</dbReference>
<evidence type="ECO:0000256" key="2">
    <source>
        <dbReference type="ARBA" id="ARBA00022695"/>
    </source>
</evidence>
<keyword evidence="1" id="KW-0808">Transferase</keyword>
<evidence type="ECO:0000259" key="8">
    <source>
        <dbReference type="SMART" id="SM00479"/>
    </source>
</evidence>
<dbReference type="SMART" id="SM00479">
    <property type="entry name" value="EXOIII"/>
    <property type="match status" value="1"/>
</dbReference>
<reference evidence="9 10" key="1">
    <citation type="submission" date="2017-12" db="EMBL/GenBank/DDBJ databases">
        <title>Phylogenetic diversity of female urinary microbiome.</title>
        <authorList>
            <person name="Thomas-White K."/>
            <person name="Wolfe A.J."/>
        </authorList>
    </citation>
    <scope>NUCLEOTIDE SEQUENCE [LARGE SCALE GENOMIC DNA]</scope>
    <source>
        <strain evidence="9 10">UMB0898</strain>
    </source>
</reference>